<sequence>MQQPMINPDDISDPTTAMNMSLVLIAKAFKLNYSTPTNNNQIISSNPRKRQIAQPGMNMDQDRQMHMVGGHVQNPGVQNVGNQNGLIVVPGIANMNANQNGNGNVIVARAEGDLDEIEEVNASCILMENLQQASTSDTQTDKAPVYDSDVSAEVHHDTNCYDNGIFNMFTQEEQYAELLDPITDLHMIQQNNSNVISIESSVEHNGGTVEQHHATVEETHAYFESLYNNLATEVEKVNSVNRKMKETNVELITKHDKYTNQEKCFEINQEKYEKLERCYQKSVYQEQCLTKKINALHLSSAKTITTLNEEIANLNNQLSKGKSTVSYLQQEKKKLKSDFKTREEELLDKQIQLKNKIKELDNILVKMGQSI</sequence>
<organism evidence="2 3">
    <name type="scientific">Tanacetum coccineum</name>
    <dbReference type="NCBI Taxonomy" id="301880"/>
    <lineage>
        <taxon>Eukaryota</taxon>
        <taxon>Viridiplantae</taxon>
        <taxon>Streptophyta</taxon>
        <taxon>Embryophyta</taxon>
        <taxon>Tracheophyta</taxon>
        <taxon>Spermatophyta</taxon>
        <taxon>Magnoliopsida</taxon>
        <taxon>eudicotyledons</taxon>
        <taxon>Gunneridae</taxon>
        <taxon>Pentapetalae</taxon>
        <taxon>asterids</taxon>
        <taxon>campanulids</taxon>
        <taxon>Asterales</taxon>
        <taxon>Asteraceae</taxon>
        <taxon>Asteroideae</taxon>
        <taxon>Anthemideae</taxon>
        <taxon>Anthemidinae</taxon>
        <taxon>Tanacetum</taxon>
    </lineage>
</organism>
<evidence type="ECO:0000313" key="2">
    <source>
        <dbReference type="EMBL" id="GJT93966.1"/>
    </source>
</evidence>
<feature type="coiled-coil region" evidence="1">
    <location>
        <begin position="304"/>
        <end position="363"/>
    </location>
</feature>
<name>A0ABQ5I1F8_9ASTR</name>
<reference evidence="2" key="2">
    <citation type="submission" date="2022-01" db="EMBL/GenBank/DDBJ databases">
        <authorList>
            <person name="Yamashiro T."/>
            <person name="Shiraishi A."/>
            <person name="Satake H."/>
            <person name="Nakayama K."/>
        </authorList>
    </citation>
    <scope>NUCLEOTIDE SEQUENCE</scope>
</reference>
<protein>
    <recommendedName>
        <fullName evidence="4">Gag-Pol polyprotein</fullName>
    </recommendedName>
</protein>
<gene>
    <name evidence="2" type="ORF">Tco_1082811</name>
</gene>
<dbReference type="EMBL" id="BQNB010020253">
    <property type="protein sequence ID" value="GJT93966.1"/>
    <property type="molecule type" value="Genomic_DNA"/>
</dbReference>
<evidence type="ECO:0000256" key="1">
    <source>
        <dbReference type="SAM" id="Coils"/>
    </source>
</evidence>
<comment type="caution">
    <text evidence="2">The sequence shown here is derived from an EMBL/GenBank/DDBJ whole genome shotgun (WGS) entry which is preliminary data.</text>
</comment>
<evidence type="ECO:0008006" key="4">
    <source>
        <dbReference type="Google" id="ProtNLM"/>
    </source>
</evidence>
<reference evidence="2" key="1">
    <citation type="journal article" date="2022" name="Int. J. Mol. Sci.">
        <title>Draft Genome of Tanacetum Coccineum: Genomic Comparison of Closely Related Tanacetum-Family Plants.</title>
        <authorList>
            <person name="Yamashiro T."/>
            <person name="Shiraishi A."/>
            <person name="Nakayama K."/>
            <person name="Satake H."/>
        </authorList>
    </citation>
    <scope>NUCLEOTIDE SEQUENCE</scope>
</reference>
<dbReference type="Proteomes" id="UP001151760">
    <property type="component" value="Unassembled WGS sequence"/>
</dbReference>
<keyword evidence="1" id="KW-0175">Coiled coil</keyword>
<proteinExistence type="predicted"/>
<keyword evidence="3" id="KW-1185">Reference proteome</keyword>
<evidence type="ECO:0000313" key="3">
    <source>
        <dbReference type="Proteomes" id="UP001151760"/>
    </source>
</evidence>
<accession>A0ABQ5I1F8</accession>